<organism evidence="9 10">
    <name type="scientific">Kineococcus radiotolerans (strain ATCC BAA-149 / DSM 14245 / SRS30216)</name>
    <dbReference type="NCBI Taxonomy" id="266940"/>
    <lineage>
        <taxon>Bacteria</taxon>
        <taxon>Bacillati</taxon>
        <taxon>Actinomycetota</taxon>
        <taxon>Actinomycetes</taxon>
        <taxon>Kineosporiales</taxon>
        <taxon>Kineosporiaceae</taxon>
        <taxon>Kineococcus</taxon>
    </lineage>
</organism>
<dbReference type="Pfam" id="PF00015">
    <property type="entry name" value="MCPsignal"/>
    <property type="match status" value="1"/>
</dbReference>
<gene>
    <name evidence="9" type="ordered locus">Krad_0049</name>
</gene>
<evidence type="ECO:0000256" key="3">
    <source>
        <dbReference type="ARBA" id="ARBA00023224"/>
    </source>
</evidence>
<feature type="transmembrane region" description="Helical" evidence="6">
    <location>
        <begin position="30"/>
        <end position="52"/>
    </location>
</feature>
<keyword evidence="6" id="KW-0472">Membrane</keyword>
<dbReference type="GO" id="GO:0016020">
    <property type="term" value="C:membrane"/>
    <property type="evidence" value="ECO:0007669"/>
    <property type="project" value="InterPro"/>
</dbReference>
<dbReference type="STRING" id="266940.Krad_0049"/>
<evidence type="ECO:0000256" key="4">
    <source>
        <dbReference type="ARBA" id="ARBA00029447"/>
    </source>
</evidence>
<dbReference type="GO" id="GO:0007165">
    <property type="term" value="P:signal transduction"/>
    <property type="evidence" value="ECO:0007669"/>
    <property type="project" value="UniProtKB-KW"/>
</dbReference>
<dbReference type="SUPFAM" id="SSF58104">
    <property type="entry name" value="Methyl-accepting chemotaxis protein (MCP) signaling domain"/>
    <property type="match status" value="1"/>
</dbReference>
<dbReference type="GO" id="GO:0006935">
    <property type="term" value="P:chemotaxis"/>
    <property type="evidence" value="ECO:0007669"/>
    <property type="project" value="InterPro"/>
</dbReference>
<evidence type="ECO:0000259" key="8">
    <source>
        <dbReference type="PROSITE" id="PS50885"/>
    </source>
</evidence>
<dbReference type="OrthoDB" id="1115140at2"/>
<comment type="similarity">
    <text evidence="4">Belongs to the methyl-accepting chemotaxis (MCP) protein family.</text>
</comment>
<reference evidence="10" key="1">
    <citation type="journal article" date="2008" name="PLoS ONE">
        <title>Survival in nuclear waste, extreme resistance, and potential applications gleaned from the genome sequence of Kineococcus radiotolerans SRS30216.</title>
        <authorList>
            <person name="Bagwell C.E."/>
            <person name="Bhat S."/>
            <person name="Hawkins G.M."/>
            <person name="Smith B.W."/>
            <person name="Biswas T."/>
            <person name="Hoover T.R."/>
            <person name="Saunders E."/>
            <person name="Han C.S."/>
            <person name="Tsodikov O.V."/>
            <person name="Shimkets L.J."/>
        </authorList>
    </citation>
    <scope>NUCLEOTIDE SEQUENCE [LARGE SCALE GENOMIC DNA]</scope>
    <source>
        <strain evidence="10">ATCC BAA-149 / DSM 14245 / SRS30216</strain>
    </source>
</reference>
<dbReference type="PROSITE" id="PS50111">
    <property type="entry name" value="CHEMOTAXIS_TRANSDUC_2"/>
    <property type="match status" value="1"/>
</dbReference>
<dbReference type="PROSITE" id="PS50885">
    <property type="entry name" value="HAMP"/>
    <property type="match status" value="1"/>
</dbReference>
<evidence type="ECO:0000256" key="6">
    <source>
        <dbReference type="SAM" id="Phobius"/>
    </source>
</evidence>
<dbReference type="AlphaFoldDB" id="A6W401"/>
<dbReference type="PANTHER" id="PTHR32089:SF112">
    <property type="entry name" value="LYSOZYME-LIKE PROTEIN-RELATED"/>
    <property type="match status" value="1"/>
</dbReference>
<dbReference type="GO" id="GO:0004888">
    <property type="term" value="F:transmembrane signaling receptor activity"/>
    <property type="evidence" value="ECO:0007669"/>
    <property type="project" value="InterPro"/>
</dbReference>
<dbReference type="PRINTS" id="PR00260">
    <property type="entry name" value="CHEMTRNSDUCR"/>
</dbReference>
<protein>
    <submittedName>
        <fullName evidence="9">Methyl-accepting chemotaxis sensory transducer</fullName>
    </submittedName>
</protein>
<proteinExistence type="inferred from homology"/>
<dbReference type="Pfam" id="PF00672">
    <property type="entry name" value="HAMP"/>
    <property type="match status" value="1"/>
</dbReference>
<dbReference type="Pfam" id="PF05227">
    <property type="entry name" value="CHASE3"/>
    <property type="match status" value="1"/>
</dbReference>
<evidence type="ECO:0000313" key="10">
    <source>
        <dbReference type="Proteomes" id="UP000001116"/>
    </source>
</evidence>
<name>A6W401_KINRD</name>
<dbReference type="eggNOG" id="COG0840">
    <property type="taxonomic scope" value="Bacteria"/>
</dbReference>
<dbReference type="EMBL" id="CP000750">
    <property type="protein sequence ID" value="ABS01540.1"/>
    <property type="molecule type" value="Genomic_DNA"/>
</dbReference>
<dbReference type="eggNOG" id="COG5278">
    <property type="taxonomic scope" value="Bacteria"/>
</dbReference>
<dbReference type="HOGENOM" id="CLU_000445_107_27_11"/>
<evidence type="ECO:0000256" key="2">
    <source>
        <dbReference type="ARBA" id="ARBA00022989"/>
    </source>
</evidence>
<feature type="domain" description="Methyl-accepting transducer" evidence="7">
    <location>
        <begin position="281"/>
        <end position="510"/>
    </location>
</feature>
<feature type="transmembrane region" description="Helical" evidence="6">
    <location>
        <begin position="202"/>
        <end position="222"/>
    </location>
</feature>
<keyword evidence="10" id="KW-1185">Reference proteome</keyword>
<dbReference type="KEGG" id="kra:Krad_0049"/>
<dbReference type="InterPro" id="IPR004090">
    <property type="entry name" value="Chemotax_Me-accpt_rcpt"/>
</dbReference>
<dbReference type="Gene3D" id="1.10.287.950">
    <property type="entry name" value="Methyl-accepting chemotaxis protein"/>
    <property type="match status" value="1"/>
</dbReference>
<accession>A6W401</accession>
<sequence length="539" mass="55417">MGQQGRTTGSTGSRSGFGRWLANRRVGTRLLAATALVAVSALVVGLFSLSVVQNLQTQRQEEVGRAVPYITGLQQAALAAKSAATDERGYFITGEQEYAEESLGRQEAFDAAIATARDSASTDAERAVVAGVEEDVHAWFEALRAEYALAATDRDAAVAVSFGANRDARKAYEGVLAEETERAGTALAAGQDFAATVRRGQLAVLTLLVVSLAVAVGAALVARRSIVAPLRRVTDVLARVSDGDLSATVDLDTRDEIGSMARALDHSTVRFRTAMQQITGSAGRLAGYAEQLTRVSTQLSDGAEQSADQSKVVSAATEEISANIGTVAAAGDEMSSAIREIASSTAEASSVAAAAVSSAAEASATLERLSASSREIGDVVKLITSIAEQTNLLALNATIEAARAGEMGKGFAVVAGEVKELAQQTARATESITSRVGTTQADAVAAAAAIADIGEVIARIDGLQSTIAAAVEEQSATTSEMVRNVTEVSTGSQEIASSVSGMAASAADTTVSATATARTAAEVDDTARELQGLVSVFRY</sequence>
<dbReference type="SMART" id="SM00283">
    <property type="entry name" value="MA"/>
    <property type="match status" value="1"/>
</dbReference>
<keyword evidence="3 5" id="KW-0807">Transducer</keyword>
<evidence type="ECO:0000313" key="9">
    <source>
        <dbReference type="EMBL" id="ABS01540.1"/>
    </source>
</evidence>
<dbReference type="CDD" id="cd06225">
    <property type="entry name" value="HAMP"/>
    <property type="match status" value="1"/>
</dbReference>
<evidence type="ECO:0000256" key="1">
    <source>
        <dbReference type="ARBA" id="ARBA00022692"/>
    </source>
</evidence>
<dbReference type="Proteomes" id="UP000001116">
    <property type="component" value="Chromosome"/>
</dbReference>
<dbReference type="InterPro" id="IPR007891">
    <property type="entry name" value="CHASE3"/>
</dbReference>
<dbReference type="RefSeq" id="WP_012085644.1">
    <property type="nucleotide sequence ID" value="NC_009664.2"/>
</dbReference>
<evidence type="ECO:0000256" key="5">
    <source>
        <dbReference type="PROSITE-ProRule" id="PRU00284"/>
    </source>
</evidence>
<dbReference type="InterPro" id="IPR004089">
    <property type="entry name" value="MCPsignal_dom"/>
</dbReference>
<dbReference type="PANTHER" id="PTHR32089">
    <property type="entry name" value="METHYL-ACCEPTING CHEMOTAXIS PROTEIN MCPB"/>
    <property type="match status" value="1"/>
</dbReference>
<keyword evidence="2 6" id="KW-1133">Transmembrane helix</keyword>
<dbReference type="InterPro" id="IPR003660">
    <property type="entry name" value="HAMP_dom"/>
</dbReference>
<feature type="domain" description="HAMP" evidence="8">
    <location>
        <begin position="224"/>
        <end position="276"/>
    </location>
</feature>
<keyword evidence="1 6" id="KW-0812">Transmembrane</keyword>
<dbReference type="SMART" id="SM00304">
    <property type="entry name" value="HAMP"/>
    <property type="match status" value="2"/>
</dbReference>
<evidence type="ECO:0000259" key="7">
    <source>
        <dbReference type="PROSITE" id="PS50111"/>
    </source>
</evidence>